<dbReference type="PROSITE" id="PS51257">
    <property type="entry name" value="PROKAR_LIPOPROTEIN"/>
    <property type="match status" value="1"/>
</dbReference>
<dbReference type="InterPro" id="IPR012347">
    <property type="entry name" value="Ferritin-like"/>
</dbReference>
<dbReference type="InterPro" id="IPR005183">
    <property type="entry name" value="DUF305_CopM-like"/>
</dbReference>
<dbReference type="EMBL" id="JBHSAY010000020">
    <property type="protein sequence ID" value="MFC4135204.1"/>
    <property type="molecule type" value="Genomic_DNA"/>
</dbReference>
<keyword evidence="4" id="KW-1185">Reference proteome</keyword>
<organism evidence="3 4">
    <name type="scientific">Hamadaea flava</name>
    <dbReference type="NCBI Taxonomy" id="1742688"/>
    <lineage>
        <taxon>Bacteria</taxon>
        <taxon>Bacillati</taxon>
        <taxon>Actinomycetota</taxon>
        <taxon>Actinomycetes</taxon>
        <taxon>Micromonosporales</taxon>
        <taxon>Micromonosporaceae</taxon>
        <taxon>Hamadaea</taxon>
    </lineage>
</organism>
<name>A0ABV8LY44_9ACTN</name>
<evidence type="ECO:0000313" key="4">
    <source>
        <dbReference type="Proteomes" id="UP001595816"/>
    </source>
</evidence>
<evidence type="ECO:0000256" key="1">
    <source>
        <dbReference type="SAM" id="SignalP"/>
    </source>
</evidence>
<accession>A0ABV8LY44</accession>
<dbReference type="Gene3D" id="1.20.1260.10">
    <property type="match status" value="1"/>
</dbReference>
<protein>
    <submittedName>
        <fullName evidence="3">DUF305 domain-containing protein</fullName>
    </submittedName>
</protein>
<dbReference type="Proteomes" id="UP001595816">
    <property type="component" value="Unassembled WGS sequence"/>
</dbReference>
<evidence type="ECO:0000313" key="3">
    <source>
        <dbReference type="EMBL" id="MFC4135204.1"/>
    </source>
</evidence>
<comment type="caution">
    <text evidence="3">The sequence shown here is derived from an EMBL/GenBank/DDBJ whole genome shotgun (WGS) entry which is preliminary data.</text>
</comment>
<feature type="domain" description="DUF305" evidence="2">
    <location>
        <begin position="38"/>
        <end position="171"/>
    </location>
</feature>
<dbReference type="Pfam" id="PF03713">
    <property type="entry name" value="DUF305"/>
    <property type="match status" value="1"/>
</dbReference>
<feature type="signal peptide" evidence="1">
    <location>
        <begin position="1"/>
        <end position="23"/>
    </location>
</feature>
<reference evidence="4" key="1">
    <citation type="journal article" date="2019" name="Int. J. Syst. Evol. Microbiol.">
        <title>The Global Catalogue of Microorganisms (GCM) 10K type strain sequencing project: providing services to taxonomists for standard genome sequencing and annotation.</title>
        <authorList>
            <consortium name="The Broad Institute Genomics Platform"/>
            <consortium name="The Broad Institute Genome Sequencing Center for Infectious Disease"/>
            <person name="Wu L."/>
            <person name="Ma J."/>
        </authorList>
    </citation>
    <scope>NUCLEOTIDE SEQUENCE [LARGE SCALE GENOMIC DNA]</scope>
    <source>
        <strain evidence="4">CGMCC 4.7289</strain>
    </source>
</reference>
<evidence type="ECO:0000259" key="2">
    <source>
        <dbReference type="Pfam" id="PF03713"/>
    </source>
</evidence>
<dbReference type="RefSeq" id="WP_253763081.1">
    <property type="nucleotide sequence ID" value="NZ_JAMZDZ010000001.1"/>
</dbReference>
<keyword evidence="1" id="KW-0732">Signal</keyword>
<gene>
    <name evidence="3" type="ORF">ACFOZ4_31720</name>
</gene>
<feature type="chain" id="PRO_5046516790" evidence="1">
    <location>
        <begin position="24"/>
        <end position="174"/>
    </location>
</feature>
<sequence length="174" mass="18210">MHTRTPAGLLLGVLFLLSACAPATGDAPPSAPEPKSADAAFVRAMVAYHDHNLAVLALADARVSDVEVKTIAAQTADLQRLQRTTMVTLLAGWAQPTEVPATADSHPAELADLRAAAFDRALVAALVTHNDTAVRYARSALAQDLSDKIRGVAVSVDRGLSAENAALRALLTRL</sequence>
<proteinExistence type="predicted"/>